<organism evidence="2 5">
    <name type="scientific">Medicago truncatula</name>
    <name type="common">Barrel medic</name>
    <name type="synonym">Medicago tribuloides</name>
    <dbReference type="NCBI Taxonomy" id="3880"/>
    <lineage>
        <taxon>Eukaryota</taxon>
        <taxon>Viridiplantae</taxon>
        <taxon>Streptophyta</taxon>
        <taxon>Embryophyta</taxon>
        <taxon>Tracheophyta</taxon>
        <taxon>Spermatophyta</taxon>
        <taxon>Magnoliopsida</taxon>
        <taxon>eudicotyledons</taxon>
        <taxon>Gunneridae</taxon>
        <taxon>Pentapetalae</taxon>
        <taxon>rosids</taxon>
        <taxon>fabids</taxon>
        <taxon>Fabales</taxon>
        <taxon>Fabaceae</taxon>
        <taxon>Papilionoideae</taxon>
        <taxon>50 kb inversion clade</taxon>
        <taxon>NPAAA clade</taxon>
        <taxon>Hologalegina</taxon>
        <taxon>IRL clade</taxon>
        <taxon>Trifolieae</taxon>
        <taxon>Medicago</taxon>
    </lineage>
</organism>
<dbReference type="PROSITE" id="PS50181">
    <property type="entry name" value="FBOX"/>
    <property type="match status" value="1"/>
</dbReference>
<evidence type="ECO:0000313" key="2">
    <source>
        <dbReference type="EMBL" id="KEH15697.1"/>
    </source>
</evidence>
<dbReference type="PANTHER" id="PTHR31672">
    <property type="entry name" value="BNACNNG10540D PROTEIN"/>
    <property type="match status" value="1"/>
</dbReference>
<dbReference type="Pfam" id="PF00646">
    <property type="entry name" value="F-box"/>
    <property type="match status" value="1"/>
</dbReference>
<gene>
    <name evidence="4" type="primary">25481296</name>
    <name evidence="2" type="ORF">MTR_0649s0020</name>
    <name evidence="3" type="ORF">MtrunA17_Chr2g0303281</name>
</gene>
<feature type="domain" description="F-box" evidence="1">
    <location>
        <begin position="5"/>
        <end position="50"/>
    </location>
</feature>
<dbReference type="EnsemblPlants" id="KEH15697">
    <property type="protein sequence ID" value="KEH15697"/>
    <property type="gene ID" value="MTR_0649s0020"/>
</dbReference>
<reference evidence="4" key="3">
    <citation type="submission" date="2015-06" db="UniProtKB">
        <authorList>
            <consortium name="EnsemblPlants"/>
        </authorList>
    </citation>
    <scope>IDENTIFICATION</scope>
    <source>
        <strain evidence="4">cv. Jemalong A17</strain>
    </source>
</reference>
<dbReference type="STRING" id="3880.A0A072TE83"/>
<dbReference type="InterPro" id="IPR013187">
    <property type="entry name" value="F-box-assoc_dom_typ3"/>
</dbReference>
<evidence type="ECO:0000313" key="3">
    <source>
        <dbReference type="EMBL" id="RHN73874.1"/>
    </source>
</evidence>
<dbReference type="CDD" id="cd22157">
    <property type="entry name" value="F-box_AtFBW1-like"/>
    <property type="match status" value="1"/>
</dbReference>
<accession>A0A072TE83</accession>
<dbReference type="Gramene" id="rna9759">
    <property type="protein sequence ID" value="RHN73874.1"/>
    <property type="gene ID" value="gene9759"/>
</dbReference>
<dbReference type="PANTHER" id="PTHR31672:SF13">
    <property type="entry name" value="F-BOX PROTEIN CPR30-LIKE"/>
    <property type="match status" value="1"/>
</dbReference>
<dbReference type="EMBL" id="PSQE01000002">
    <property type="protein sequence ID" value="RHN73874.1"/>
    <property type="molecule type" value="Genomic_DNA"/>
</dbReference>
<dbReference type="KEGG" id="mtr:25481296"/>
<protein>
    <submittedName>
        <fullName evidence="2">F-box protein interaction domain protein</fullName>
    </submittedName>
    <submittedName>
        <fullName evidence="3">Putative F-box domain-containing protein</fullName>
    </submittedName>
</protein>
<sequence>MVPVTILPSILPHDLVAEILSFLDVKSLTKLKCVSKSWNSLISDPIFVQMHLKKSSQNPHITLCSSNDGFFTLHPFPIRSLLENRFMDHPDHYQFVDRGCNGFVGSCNGLICMLSDRIDGKYQSSCLRFWNPATRSVSKRLGYSYVELRVRHLYLKFSFGYDNTTGKYKVVAYSPGIAKVFSLGDHVWKSIESFPSTPFRCTRSARTGLDQNGGVYFSNSLNWFTLCNNIVYLYSDWKDLNDTIEQFGIISLDLGTEECTQLLVPLDFDEIPPIMPIVCVLADCLCFCHYSKENDFVIWQMKKFRVEESWTMFLKFSYQNICIGSSYFEDRHLFPLYLSENCNTLILVSDRGHVVCYNKKDNRVERSDLTRGIYRLVAKDYIESLVSAC</sequence>
<proteinExistence type="predicted"/>
<dbReference type="Proteomes" id="UP000002051">
    <property type="component" value="Unassembled WGS sequence"/>
</dbReference>
<dbReference type="InterPro" id="IPR001810">
    <property type="entry name" value="F-box_dom"/>
</dbReference>
<dbReference type="SMART" id="SM00256">
    <property type="entry name" value="FBOX"/>
    <property type="match status" value="1"/>
</dbReference>
<evidence type="ECO:0000313" key="5">
    <source>
        <dbReference type="Proteomes" id="UP000002051"/>
    </source>
</evidence>
<dbReference type="InterPro" id="IPR017451">
    <property type="entry name" value="F-box-assoc_interact_dom"/>
</dbReference>
<dbReference type="OrthoDB" id="1107553at2759"/>
<reference evidence="3" key="4">
    <citation type="journal article" date="2018" name="Nat. Plants">
        <title>Whole-genome landscape of Medicago truncatula symbiotic genes.</title>
        <authorList>
            <person name="Pecrix Y."/>
            <person name="Gamas P."/>
            <person name="Carrere S."/>
        </authorList>
    </citation>
    <scope>NUCLEOTIDE SEQUENCE</scope>
    <source>
        <tissue evidence="3">Leaves</tissue>
    </source>
</reference>
<dbReference type="AlphaFoldDB" id="A0A072TE83"/>
<dbReference type="Proteomes" id="UP000265566">
    <property type="component" value="Chromosome 2"/>
</dbReference>
<dbReference type="HOGENOM" id="CLU_027176_0_1_1"/>
<dbReference type="InterPro" id="IPR036047">
    <property type="entry name" value="F-box-like_dom_sf"/>
</dbReference>
<dbReference type="SUPFAM" id="SSF81383">
    <property type="entry name" value="F-box domain"/>
    <property type="match status" value="1"/>
</dbReference>
<keyword evidence="5" id="KW-1185">Reference proteome</keyword>
<dbReference type="EMBL" id="KL403373">
    <property type="protein sequence ID" value="KEH15697.1"/>
    <property type="molecule type" value="Genomic_DNA"/>
</dbReference>
<dbReference type="InterPro" id="IPR050796">
    <property type="entry name" value="SCF_F-box_component"/>
</dbReference>
<evidence type="ECO:0000313" key="4">
    <source>
        <dbReference type="EnsemblPlants" id="KEH15697"/>
    </source>
</evidence>
<dbReference type="NCBIfam" id="TIGR01640">
    <property type="entry name" value="F_box_assoc_1"/>
    <property type="match status" value="1"/>
</dbReference>
<evidence type="ECO:0000259" key="1">
    <source>
        <dbReference type="PROSITE" id="PS50181"/>
    </source>
</evidence>
<reference evidence="2 5" key="2">
    <citation type="journal article" date="2014" name="BMC Genomics">
        <title>An improved genome release (version Mt4.0) for the model legume Medicago truncatula.</title>
        <authorList>
            <person name="Tang H."/>
            <person name="Krishnakumar V."/>
            <person name="Bidwell S."/>
            <person name="Rosen B."/>
            <person name="Chan A."/>
            <person name="Zhou S."/>
            <person name="Gentzbittel L."/>
            <person name="Childs K.L."/>
            <person name="Yandell M."/>
            <person name="Gundlach H."/>
            <person name="Mayer K.F."/>
            <person name="Schwartz D.C."/>
            <person name="Town C.D."/>
        </authorList>
    </citation>
    <scope>GENOME REANNOTATION</scope>
    <source>
        <strain evidence="2">A17</strain>
        <strain evidence="4 5">cv. Jemalong A17</strain>
    </source>
</reference>
<name>A0A072TE83_MEDTR</name>
<dbReference type="Pfam" id="PF08268">
    <property type="entry name" value="FBA_3"/>
    <property type="match status" value="1"/>
</dbReference>
<dbReference type="Gene3D" id="1.20.1280.50">
    <property type="match status" value="1"/>
</dbReference>
<reference evidence="2 5" key="1">
    <citation type="journal article" date="2011" name="Nature">
        <title>The Medicago genome provides insight into the evolution of rhizobial symbioses.</title>
        <authorList>
            <person name="Young N.D."/>
            <person name="Debelle F."/>
            <person name="Oldroyd G.E."/>
            <person name="Geurts R."/>
            <person name="Cannon S.B."/>
            <person name="Udvardi M.K."/>
            <person name="Benedito V.A."/>
            <person name="Mayer K.F."/>
            <person name="Gouzy J."/>
            <person name="Schoof H."/>
            <person name="Van de Peer Y."/>
            <person name="Proost S."/>
            <person name="Cook D.R."/>
            <person name="Meyers B.C."/>
            <person name="Spannagl M."/>
            <person name="Cheung F."/>
            <person name="De Mita S."/>
            <person name="Krishnakumar V."/>
            <person name="Gundlach H."/>
            <person name="Zhou S."/>
            <person name="Mudge J."/>
            <person name="Bharti A.K."/>
            <person name="Murray J.D."/>
            <person name="Naoumkina M.A."/>
            <person name="Rosen B."/>
            <person name="Silverstein K.A."/>
            <person name="Tang H."/>
            <person name="Rombauts S."/>
            <person name="Zhao P.X."/>
            <person name="Zhou P."/>
            <person name="Barbe V."/>
            <person name="Bardou P."/>
            <person name="Bechner M."/>
            <person name="Bellec A."/>
            <person name="Berger A."/>
            <person name="Berges H."/>
            <person name="Bidwell S."/>
            <person name="Bisseling T."/>
            <person name="Choisne N."/>
            <person name="Couloux A."/>
            <person name="Denny R."/>
            <person name="Deshpande S."/>
            <person name="Dai X."/>
            <person name="Doyle J.J."/>
            <person name="Dudez A.M."/>
            <person name="Farmer A.D."/>
            <person name="Fouteau S."/>
            <person name="Franken C."/>
            <person name="Gibelin C."/>
            <person name="Gish J."/>
            <person name="Goldstein S."/>
            <person name="Gonzalez A.J."/>
            <person name="Green P.J."/>
            <person name="Hallab A."/>
            <person name="Hartog M."/>
            <person name="Hua A."/>
            <person name="Humphray S.J."/>
            <person name="Jeong D.H."/>
            <person name="Jing Y."/>
            <person name="Jocker A."/>
            <person name="Kenton S.M."/>
            <person name="Kim D.J."/>
            <person name="Klee K."/>
            <person name="Lai H."/>
            <person name="Lang C."/>
            <person name="Lin S."/>
            <person name="Macmil S.L."/>
            <person name="Magdelenat G."/>
            <person name="Matthews L."/>
            <person name="McCorrison J."/>
            <person name="Monaghan E.L."/>
            <person name="Mun J.H."/>
            <person name="Najar F.Z."/>
            <person name="Nicholson C."/>
            <person name="Noirot C."/>
            <person name="O'Bleness M."/>
            <person name="Paule C.R."/>
            <person name="Poulain J."/>
            <person name="Prion F."/>
            <person name="Qin B."/>
            <person name="Qu C."/>
            <person name="Retzel E.F."/>
            <person name="Riddle C."/>
            <person name="Sallet E."/>
            <person name="Samain S."/>
            <person name="Samson N."/>
            <person name="Sanders I."/>
            <person name="Saurat O."/>
            <person name="Scarpelli C."/>
            <person name="Schiex T."/>
            <person name="Segurens B."/>
            <person name="Severin A.J."/>
            <person name="Sherrier D.J."/>
            <person name="Shi R."/>
            <person name="Sims S."/>
            <person name="Singer S.R."/>
            <person name="Sinharoy S."/>
            <person name="Sterck L."/>
            <person name="Viollet A."/>
            <person name="Wang B.B."/>
            <person name="Wang K."/>
            <person name="Wang M."/>
            <person name="Wang X."/>
            <person name="Warfsmann J."/>
            <person name="Weissenbach J."/>
            <person name="White D.D."/>
            <person name="White J.D."/>
            <person name="Wiley G.B."/>
            <person name="Wincker P."/>
            <person name="Xing Y."/>
            <person name="Yang L."/>
            <person name="Yao Z."/>
            <person name="Ying F."/>
            <person name="Zhai J."/>
            <person name="Zhou L."/>
            <person name="Zuber A."/>
            <person name="Denarie J."/>
            <person name="Dixon R.A."/>
            <person name="May G.D."/>
            <person name="Schwartz D.C."/>
            <person name="Rogers J."/>
            <person name="Quetier F."/>
            <person name="Town C.D."/>
            <person name="Roe B.A."/>
        </authorList>
    </citation>
    <scope>NUCLEOTIDE SEQUENCE [LARGE SCALE GENOMIC DNA]</scope>
    <source>
        <strain evidence="2">A17</strain>
        <strain evidence="4 5">cv. Jemalong A17</strain>
    </source>
</reference>